<proteinExistence type="predicted"/>
<comment type="caution">
    <text evidence="1">The sequence shown here is derived from an EMBL/GenBank/DDBJ whole genome shotgun (WGS) entry which is preliminary data.</text>
</comment>
<organism evidence="1 2">
    <name type="scientific">Apiospora saccharicola</name>
    <dbReference type="NCBI Taxonomy" id="335842"/>
    <lineage>
        <taxon>Eukaryota</taxon>
        <taxon>Fungi</taxon>
        <taxon>Dikarya</taxon>
        <taxon>Ascomycota</taxon>
        <taxon>Pezizomycotina</taxon>
        <taxon>Sordariomycetes</taxon>
        <taxon>Xylariomycetidae</taxon>
        <taxon>Amphisphaeriales</taxon>
        <taxon>Apiosporaceae</taxon>
        <taxon>Apiospora</taxon>
    </lineage>
</organism>
<dbReference type="EMBL" id="JAQQWM010000009">
    <property type="protein sequence ID" value="KAK8046558.1"/>
    <property type="molecule type" value="Genomic_DNA"/>
</dbReference>
<sequence length="70" mass="7800">MYIQNVIVDYYHLEEGFINSFTEMSAAQNAQSKPVLDDIFSRDFKTWINFTGCVCTTALSSSGATSSLCM</sequence>
<protein>
    <submittedName>
        <fullName evidence="1">Uncharacterized protein</fullName>
    </submittedName>
</protein>
<keyword evidence="2" id="KW-1185">Reference proteome</keyword>
<dbReference type="Proteomes" id="UP001446871">
    <property type="component" value="Unassembled WGS sequence"/>
</dbReference>
<gene>
    <name evidence="1" type="ORF">PG996_014622</name>
</gene>
<accession>A0ABR1TIU7</accession>
<name>A0ABR1TIU7_9PEZI</name>
<evidence type="ECO:0000313" key="2">
    <source>
        <dbReference type="Proteomes" id="UP001446871"/>
    </source>
</evidence>
<evidence type="ECO:0000313" key="1">
    <source>
        <dbReference type="EMBL" id="KAK8046558.1"/>
    </source>
</evidence>
<reference evidence="1 2" key="1">
    <citation type="submission" date="2023-01" db="EMBL/GenBank/DDBJ databases">
        <title>Analysis of 21 Apiospora genomes using comparative genomics revels a genus with tremendous synthesis potential of carbohydrate active enzymes and secondary metabolites.</title>
        <authorList>
            <person name="Sorensen T."/>
        </authorList>
    </citation>
    <scope>NUCLEOTIDE SEQUENCE [LARGE SCALE GENOMIC DNA]</scope>
    <source>
        <strain evidence="1 2">CBS 83171</strain>
    </source>
</reference>